<dbReference type="Gramene" id="TraesJAG7B03G04234510.1">
    <property type="protein sequence ID" value="TraesJAG7B03G04234510.1"/>
    <property type="gene ID" value="TraesJAG7B03G04234510"/>
</dbReference>
<dbReference type="Gramene" id="TraesMAC7B03G04242790.1">
    <property type="protein sequence ID" value="TraesMAC7B03G04242790.1"/>
    <property type="gene ID" value="TraesMAC7B03G04242790"/>
</dbReference>
<evidence type="ECO:0008006" key="4">
    <source>
        <dbReference type="Google" id="ProtNLM"/>
    </source>
</evidence>
<dbReference type="SUPFAM" id="SSF48371">
    <property type="entry name" value="ARM repeat"/>
    <property type="match status" value="1"/>
</dbReference>
<dbReference type="InterPro" id="IPR011989">
    <property type="entry name" value="ARM-like"/>
</dbReference>
<feature type="transmembrane region" description="Helical" evidence="1">
    <location>
        <begin position="229"/>
        <end position="248"/>
    </location>
</feature>
<dbReference type="Gramene" id="TraesCS7B03G1193800.1">
    <property type="protein sequence ID" value="TraesCS7B03G1193800.1.CDS"/>
    <property type="gene ID" value="TraesCS7B03G1193800"/>
</dbReference>
<dbReference type="PANTHER" id="PTHR33115">
    <property type="entry name" value="ARM REPEAT SUPERFAMILY PROTEIN"/>
    <property type="match status" value="1"/>
</dbReference>
<organism evidence="2">
    <name type="scientific">Triticum aestivum</name>
    <name type="common">Wheat</name>
    <dbReference type="NCBI Taxonomy" id="4565"/>
    <lineage>
        <taxon>Eukaryota</taxon>
        <taxon>Viridiplantae</taxon>
        <taxon>Streptophyta</taxon>
        <taxon>Embryophyta</taxon>
        <taxon>Tracheophyta</taxon>
        <taxon>Spermatophyta</taxon>
        <taxon>Magnoliopsida</taxon>
        <taxon>Liliopsida</taxon>
        <taxon>Poales</taxon>
        <taxon>Poaceae</taxon>
        <taxon>BOP clade</taxon>
        <taxon>Pooideae</taxon>
        <taxon>Triticodae</taxon>
        <taxon>Triticeae</taxon>
        <taxon>Triticinae</taxon>
        <taxon>Triticum</taxon>
    </lineage>
</organism>
<dbReference type="OrthoDB" id="685383at2759"/>
<dbReference type="Gramene" id="TraesLAC7B03G04196710.1">
    <property type="protein sequence ID" value="TraesLAC7B03G04196710.1"/>
    <property type="gene ID" value="TraesLAC7B03G04196710"/>
</dbReference>
<dbReference type="Gramene" id="TraesWEE_scaffold_005902_01G000100.1">
    <property type="protein sequence ID" value="TraesWEE_scaffold_005902_01G000100.1"/>
    <property type="gene ID" value="TraesWEE_scaffold_005902_01G000100"/>
</dbReference>
<proteinExistence type="predicted"/>
<keyword evidence="3" id="KW-1185">Reference proteome</keyword>
<dbReference type="Proteomes" id="UP000019116">
    <property type="component" value="Chromosome 7B"/>
</dbReference>
<dbReference type="Gramene" id="TraesCAD_scaffold_015100_01G000100.1">
    <property type="protein sequence ID" value="TraesCAD_scaffold_015100_01G000100.1"/>
    <property type="gene ID" value="TraesCAD_scaffold_015100_01G000100"/>
</dbReference>
<accession>A0A3B6SKR9</accession>
<dbReference type="Gramene" id="TraesJUL7B03G04292200.1">
    <property type="protein sequence ID" value="TraesJUL7B03G04292200.1"/>
    <property type="gene ID" value="TraesJUL7B03G04292200"/>
</dbReference>
<keyword evidence="1" id="KW-1133">Transmembrane helix</keyword>
<dbReference type="Gramene" id="TraesCS7B02G442300.1">
    <property type="protein sequence ID" value="TraesCS7B02G442300.1"/>
    <property type="gene ID" value="TraesCS7B02G442300"/>
</dbReference>
<feature type="transmembrane region" description="Helical" evidence="1">
    <location>
        <begin position="191"/>
        <end position="208"/>
    </location>
</feature>
<keyword evidence="1" id="KW-0812">Transmembrane</keyword>
<feature type="transmembrane region" description="Helical" evidence="1">
    <location>
        <begin position="20"/>
        <end position="41"/>
    </location>
</feature>
<evidence type="ECO:0000313" key="2">
    <source>
        <dbReference type="EnsemblPlants" id="TraesCS7B02G442300.1"/>
    </source>
</evidence>
<keyword evidence="1" id="KW-0472">Membrane</keyword>
<feature type="transmembrane region" description="Helical" evidence="1">
    <location>
        <begin position="263"/>
        <end position="280"/>
    </location>
</feature>
<feature type="transmembrane region" description="Helical" evidence="1">
    <location>
        <begin position="94"/>
        <end position="113"/>
    </location>
</feature>
<dbReference type="EnsemblPlants" id="TraesCS7B02G442300.1">
    <property type="protein sequence ID" value="TraesCS7B02G442300.1"/>
    <property type="gene ID" value="TraesCS7B02G442300"/>
</dbReference>
<dbReference type="Gramene" id="TraesSTA7B03G04243730.1">
    <property type="protein sequence ID" value="TraesSTA7B03G04243730.1"/>
    <property type="gene ID" value="TraesSTA7B03G04243730"/>
</dbReference>
<feature type="transmembrane region" description="Helical" evidence="1">
    <location>
        <begin position="159"/>
        <end position="179"/>
    </location>
</feature>
<evidence type="ECO:0000313" key="3">
    <source>
        <dbReference type="Proteomes" id="UP000019116"/>
    </source>
</evidence>
<dbReference type="AlphaFoldDB" id="A0A3B6SKR9"/>
<sequence>MKREKGLTTFVRVIAFLERVGNAIGNLAFIWATVVVLGGFWEHLRHDFWVVTVIVFIEGFRAFSRQSNSDDQFLFKTTGGIKLKRVGLDTRSGCLYYANAAIMTACVLMVPALHIIHRLLSILVLQDSDGFLLLVLVVIVRKLRFYRLIGYISAKKSNIVLHFSPATALLVIWIAGHYIEGYCSDGFCGFGWMNYKLILLWFFIYILARLRLPGHGFPYDRIVKVAAQLIRLVLLCLVLLRLLVWFGPMGKLVLLSTLVRGNLQIPMALARIIFSYVWLVTKDIEVHGTENKNVKLAVQMLYTLVMCQGALYMLACILESSSFLYRRKLALHYGLTDKLGMESIDLYYEQAFDSFLQESVFDTTKKMSLVTFAVDSLNTKASREKKCAAVRILAAFLQNHTTSSSNDTKIISLITTSTKAATTLISMLGWTATEDADIQRFATKVTAHLAPNLRIVGIPGTMQKVSLLLDAQDQPIIQEVPAQVVVGNVDNQQITNASSSPIVDNNRRNNGRQQTRMRTALSFLPLDIEGGNAPVMASRSRSYQFLLFLMEGICRFGEHIEKLMSIPHKDSEHNDSLPVLGMQILEGLAHDLHNCAEISRAMELLPKIIGFINCITGTTAVQLDEITTSSLKLVAKLASINGKTGMTLRQEISENPFLFGNLTKILELEANPSYLEQSKLAMYIIAKIAKTSIDKKTRHKIGAFQVIIDKLVKEFLGDDENPLRAEAGEALAMLAMDCPGNCFAMLDETSYDLIGDLANKMEHGQHIYSVASLLQRLCQNSRELVLHHQGPNNALSSTLTVVLRRIVDAEGKLVEALISLASQICRAGIIPHSSANDQAFVTKLVAELNSRKKPSPDEFPDMRRMLVELTLSIVASCPRYALIFSQNGMMEALSNVECYMWLVVPEEQGALCAMVTKAKALIGVDTT</sequence>
<protein>
    <recommendedName>
        <fullName evidence="4">BLE2 protein</fullName>
    </recommendedName>
</protein>
<feature type="transmembrane region" description="Helical" evidence="1">
    <location>
        <begin position="301"/>
        <end position="325"/>
    </location>
</feature>
<dbReference type="OMA" id="ENCAEIW"/>
<evidence type="ECO:0000256" key="1">
    <source>
        <dbReference type="SAM" id="Phobius"/>
    </source>
</evidence>
<dbReference type="Gramene" id="TraesROB_scaffold_008000_01G000100.1">
    <property type="protein sequence ID" value="TraesROB_scaffold_008000_01G000100.1"/>
    <property type="gene ID" value="TraesROB_scaffold_008000_01G000100"/>
</dbReference>
<name>A0A3B6SKR9_WHEAT</name>
<dbReference type="STRING" id="4565.A0A3B6SKR9"/>
<reference evidence="2" key="2">
    <citation type="submission" date="2018-10" db="UniProtKB">
        <authorList>
            <consortium name="EnsemblPlants"/>
        </authorList>
    </citation>
    <scope>IDENTIFICATION</scope>
</reference>
<dbReference type="InterPro" id="IPR016024">
    <property type="entry name" value="ARM-type_fold"/>
</dbReference>
<feature type="transmembrane region" description="Helical" evidence="1">
    <location>
        <begin position="119"/>
        <end position="139"/>
    </location>
</feature>
<dbReference type="Gramene" id="TraesNOR7B03G04299710.1">
    <property type="protein sequence ID" value="TraesNOR7B03G04299710.1"/>
    <property type="gene ID" value="TraesNOR7B03G04299710"/>
</dbReference>
<dbReference type="PaxDb" id="4565-Traes_7BL_162F84907.1"/>
<dbReference type="Gramene" id="TraesCLE_scaffold_010530_01G000100.1">
    <property type="protein sequence ID" value="TraesCLE_scaffold_010530_01G000100.1"/>
    <property type="gene ID" value="TraesCLE_scaffold_010530_01G000100"/>
</dbReference>
<reference evidence="2" key="1">
    <citation type="submission" date="2018-08" db="EMBL/GenBank/DDBJ databases">
        <authorList>
            <person name="Rossello M."/>
        </authorList>
    </citation>
    <scope>NUCLEOTIDE SEQUENCE [LARGE SCALE GENOMIC DNA]</scope>
    <source>
        <strain evidence="2">cv. Chinese Spring</strain>
    </source>
</reference>
<feature type="transmembrane region" description="Helical" evidence="1">
    <location>
        <begin position="47"/>
        <end position="64"/>
    </location>
</feature>
<dbReference type="Gramene" id="TraesLDM7B03G04255010.1">
    <property type="protein sequence ID" value="TraesLDM7B03G04255010.1"/>
    <property type="gene ID" value="TraesLDM7B03G04255010"/>
</dbReference>
<dbReference type="Gene3D" id="1.25.10.10">
    <property type="entry name" value="Leucine-rich Repeat Variant"/>
    <property type="match status" value="1"/>
</dbReference>
<dbReference type="PANTHER" id="PTHR33115:SF37">
    <property type="entry name" value="OS01G0618300 PROTEIN"/>
    <property type="match status" value="1"/>
</dbReference>